<organism evidence="2 3">
    <name type="scientific">Peteryoungia ipomoeae</name>
    <dbReference type="NCBI Taxonomy" id="1210932"/>
    <lineage>
        <taxon>Bacteria</taxon>
        <taxon>Pseudomonadati</taxon>
        <taxon>Pseudomonadota</taxon>
        <taxon>Alphaproteobacteria</taxon>
        <taxon>Hyphomicrobiales</taxon>
        <taxon>Rhizobiaceae</taxon>
        <taxon>Peteryoungia</taxon>
    </lineage>
</organism>
<dbReference type="Gene3D" id="3.10.129.10">
    <property type="entry name" value="Hotdog Thioesterase"/>
    <property type="match status" value="1"/>
</dbReference>
<dbReference type="OrthoDB" id="9797938at2"/>
<proteinExistence type="predicted"/>
<evidence type="ECO:0000313" key="2">
    <source>
        <dbReference type="EMBL" id="THV24682.1"/>
    </source>
</evidence>
<evidence type="ECO:0000313" key="3">
    <source>
        <dbReference type="Proteomes" id="UP000308828"/>
    </source>
</evidence>
<comment type="caution">
    <text evidence="2">The sequence shown here is derived from an EMBL/GenBank/DDBJ whole genome shotgun (WGS) entry which is preliminary data.</text>
</comment>
<evidence type="ECO:0000259" key="1">
    <source>
        <dbReference type="Pfam" id="PF01575"/>
    </source>
</evidence>
<dbReference type="EMBL" id="STGV01000001">
    <property type="protein sequence ID" value="THV24682.1"/>
    <property type="molecule type" value="Genomic_DNA"/>
</dbReference>
<dbReference type="SUPFAM" id="SSF54637">
    <property type="entry name" value="Thioesterase/thiol ester dehydrase-isomerase"/>
    <property type="match status" value="1"/>
</dbReference>
<dbReference type="RefSeq" id="WP_136596531.1">
    <property type="nucleotide sequence ID" value="NZ_STGV01000001.1"/>
</dbReference>
<dbReference type="Proteomes" id="UP000308828">
    <property type="component" value="Unassembled WGS sequence"/>
</dbReference>
<dbReference type="InterPro" id="IPR029069">
    <property type="entry name" value="HotDog_dom_sf"/>
</dbReference>
<feature type="domain" description="MaoC-like" evidence="1">
    <location>
        <begin position="17"/>
        <end position="122"/>
    </location>
</feature>
<reference evidence="2 3" key="1">
    <citation type="submission" date="2019-04" db="EMBL/GenBank/DDBJ databases">
        <title>Genome sequence of strain shin9-1.</title>
        <authorList>
            <person name="Gao J."/>
            <person name="Sun J."/>
        </authorList>
    </citation>
    <scope>NUCLEOTIDE SEQUENCE [LARGE SCALE GENOMIC DNA]</scope>
    <source>
        <strain evidence="3">shin9-1</strain>
    </source>
</reference>
<gene>
    <name evidence="2" type="ORF">FAA97_00240</name>
</gene>
<dbReference type="InterPro" id="IPR002539">
    <property type="entry name" value="MaoC-like_dom"/>
</dbReference>
<name>A0A4S8P7G4_9HYPH</name>
<protein>
    <submittedName>
        <fullName evidence="2">Dehydratase</fullName>
    </submittedName>
</protein>
<sequence length="162" mass="18275">MRLLELYPAGTRLELGAVTFTEDDIIRFAQKFDPQPFHIDAEAARTYVFGALCASGWHTCANWMKSFIGFMSQETERLQKAGIAPPKIGPSPGFSELQWLKPVYVGDTITFFMTPIDSRAVQGRNRYIMNSALSEGFNQHGEPVLRFKSNLIEFFPDEETSA</sequence>
<accession>A0A4S8P7G4</accession>
<keyword evidence="3" id="KW-1185">Reference proteome</keyword>
<dbReference type="Pfam" id="PF01575">
    <property type="entry name" value="MaoC_dehydratas"/>
    <property type="match status" value="1"/>
</dbReference>
<dbReference type="AlphaFoldDB" id="A0A4S8P7G4"/>